<dbReference type="SUPFAM" id="SSF46894">
    <property type="entry name" value="C-terminal effector domain of the bipartite response regulators"/>
    <property type="match status" value="1"/>
</dbReference>
<evidence type="ECO:0000313" key="9">
    <source>
        <dbReference type="Proteomes" id="UP001638015"/>
    </source>
</evidence>
<dbReference type="CDD" id="cd00383">
    <property type="entry name" value="trans_reg_C"/>
    <property type="match status" value="1"/>
</dbReference>
<name>A0ABW9MU66_9FIRM</name>
<dbReference type="SUPFAM" id="SSF52172">
    <property type="entry name" value="CheY-like"/>
    <property type="match status" value="1"/>
</dbReference>
<organism evidence="8 9">
    <name type="scientific">Anaerococcus cruorum</name>
    <dbReference type="NCBI Taxonomy" id="3115617"/>
    <lineage>
        <taxon>Bacteria</taxon>
        <taxon>Bacillati</taxon>
        <taxon>Bacillota</taxon>
        <taxon>Tissierellia</taxon>
        <taxon>Tissierellales</taxon>
        <taxon>Peptoniphilaceae</taxon>
        <taxon>Anaerococcus</taxon>
    </lineage>
</organism>
<feature type="domain" description="OmpR/PhoB-type" evidence="7">
    <location>
        <begin position="119"/>
        <end position="219"/>
    </location>
</feature>
<reference evidence="8 9" key="1">
    <citation type="journal article" date="2025" name="Anaerobe">
        <title>Description of Anaerococcus kampingiae sp. nov., Anaerococcus groningensis sp. nov., Anaerococcus martiniensis sp. nov., and Anaerococcus cruorum sp. nov., isolated from human clinical specimens.</title>
        <authorList>
            <person name="Boiten K.E."/>
            <person name="Meijer J."/>
            <person name="van Wezel E.M."/>
            <person name="Veloo A.C.M."/>
        </authorList>
    </citation>
    <scope>NUCLEOTIDE SEQUENCE [LARGE SCALE GENOMIC DNA]</scope>
    <source>
        <strain evidence="8 9">ENR1039</strain>
    </source>
</reference>
<gene>
    <name evidence="8" type="ORF">ACCQ40_00930</name>
</gene>
<keyword evidence="3" id="KW-0804">Transcription</keyword>
<proteinExistence type="predicted"/>
<dbReference type="Gene3D" id="3.40.50.2300">
    <property type="match status" value="1"/>
</dbReference>
<feature type="DNA-binding region" description="OmpR/PhoB-type" evidence="5">
    <location>
        <begin position="119"/>
        <end position="219"/>
    </location>
</feature>
<keyword evidence="2 5" id="KW-0238">DNA-binding</keyword>
<dbReference type="InterPro" id="IPR039420">
    <property type="entry name" value="WalR-like"/>
</dbReference>
<evidence type="ECO:0000256" key="5">
    <source>
        <dbReference type="PROSITE-ProRule" id="PRU01091"/>
    </source>
</evidence>
<sequence length="222" mass="26129">MKILLIDDDIDLTRLIKNTLKKEYEVDIFNDASIVDPNIFNRYDLIILDIMMPNMDGFDFLEKYRDMIDVPILLLTAKDFENDKLEGFALGADDYITKPFSIKELRARVGAHIRREKREKHNRLLDFPVSCDLLAKKFYCYEDEIHLTKSEYDICQLLIKNKGQVFTKENIYTSVYGYDADGDSQTSITERIKLIRNKFGKYKVNPIKTIWGVGYKWEIENL</sequence>
<feature type="modified residue" description="4-aspartylphosphate" evidence="4">
    <location>
        <position position="49"/>
    </location>
</feature>
<accession>A0ABW9MU66</accession>
<dbReference type="Gene3D" id="6.10.250.690">
    <property type="match status" value="1"/>
</dbReference>
<protein>
    <submittedName>
        <fullName evidence="8">Response regulator transcription factor</fullName>
    </submittedName>
</protein>
<keyword evidence="9" id="KW-1185">Reference proteome</keyword>
<evidence type="ECO:0000256" key="2">
    <source>
        <dbReference type="ARBA" id="ARBA00023125"/>
    </source>
</evidence>
<dbReference type="PROSITE" id="PS51755">
    <property type="entry name" value="OMPR_PHOB"/>
    <property type="match status" value="1"/>
</dbReference>
<dbReference type="PANTHER" id="PTHR48111:SF2">
    <property type="entry name" value="RESPONSE REGULATOR SAER"/>
    <property type="match status" value="1"/>
</dbReference>
<evidence type="ECO:0000256" key="3">
    <source>
        <dbReference type="ARBA" id="ARBA00023163"/>
    </source>
</evidence>
<dbReference type="InterPro" id="IPR001867">
    <property type="entry name" value="OmpR/PhoB-type_DNA-bd"/>
</dbReference>
<dbReference type="InterPro" id="IPR016032">
    <property type="entry name" value="Sig_transdc_resp-reg_C-effctor"/>
</dbReference>
<dbReference type="EMBL" id="JBGMEH010000001">
    <property type="protein sequence ID" value="MFO3715347.1"/>
    <property type="molecule type" value="Genomic_DNA"/>
</dbReference>
<evidence type="ECO:0000256" key="4">
    <source>
        <dbReference type="PROSITE-ProRule" id="PRU00169"/>
    </source>
</evidence>
<dbReference type="InterPro" id="IPR001789">
    <property type="entry name" value="Sig_transdc_resp-reg_receiver"/>
</dbReference>
<feature type="domain" description="Response regulatory" evidence="6">
    <location>
        <begin position="2"/>
        <end position="113"/>
    </location>
</feature>
<dbReference type="Pfam" id="PF00072">
    <property type="entry name" value="Response_reg"/>
    <property type="match status" value="1"/>
</dbReference>
<dbReference type="PANTHER" id="PTHR48111">
    <property type="entry name" value="REGULATOR OF RPOS"/>
    <property type="match status" value="1"/>
</dbReference>
<comment type="caution">
    <text evidence="8">The sequence shown here is derived from an EMBL/GenBank/DDBJ whole genome shotgun (WGS) entry which is preliminary data.</text>
</comment>
<evidence type="ECO:0000259" key="7">
    <source>
        <dbReference type="PROSITE" id="PS51755"/>
    </source>
</evidence>
<evidence type="ECO:0000313" key="8">
    <source>
        <dbReference type="EMBL" id="MFO3715347.1"/>
    </source>
</evidence>
<dbReference type="SMART" id="SM00448">
    <property type="entry name" value="REC"/>
    <property type="match status" value="1"/>
</dbReference>
<dbReference type="RefSeq" id="WP_410032234.1">
    <property type="nucleotide sequence ID" value="NZ_JBGMEH010000001.1"/>
</dbReference>
<dbReference type="Proteomes" id="UP001638015">
    <property type="component" value="Unassembled WGS sequence"/>
</dbReference>
<dbReference type="PROSITE" id="PS50110">
    <property type="entry name" value="RESPONSE_REGULATORY"/>
    <property type="match status" value="1"/>
</dbReference>
<dbReference type="InterPro" id="IPR036388">
    <property type="entry name" value="WH-like_DNA-bd_sf"/>
</dbReference>
<dbReference type="Gene3D" id="1.10.10.10">
    <property type="entry name" value="Winged helix-like DNA-binding domain superfamily/Winged helix DNA-binding domain"/>
    <property type="match status" value="1"/>
</dbReference>
<dbReference type="InterPro" id="IPR011006">
    <property type="entry name" value="CheY-like_superfamily"/>
</dbReference>
<evidence type="ECO:0000259" key="6">
    <source>
        <dbReference type="PROSITE" id="PS50110"/>
    </source>
</evidence>
<dbReference type="SMART" id="SM00862">
    <property type="entry name" value="Trans_reg_C"/>
    <property type="match status" value="1"/>
</dbReference>
<dbReference type="Pfam" id="PF00486">
    <property type="entry name" value="Trans_reg_C"/>
    <property type="match status" value="1"/>
</dbReference>
<keyword evidence="4" id="KW-0597">Phosphoprotein</keyword>
<evidence type="ECO:0000256" key="1">
    <source>
        <dbReference type="ARBA" id="ARBA00023015"/>
    </source>
</evidence>
<keyword evidence="1" id="KW-0805">Transcription regulation</keyword>